<dbReference type="InterPro" id="IPR010918">
    <property type="entry name" value="PurM-like_C_dom"/>
</dbReference>
<dbReference type="GO" id="GO:0046084">
    <property type="term" value="P:adenine biosynthetic process"/>
    <property type="evidence" value="ECO:0007669"/>
    <property type="project" value="TreeGrafter"/>
</dbReference>
<evidence type="ECO:0000256" key="3">
    <source>
        <dbReference type="ARBA" id="ARBA00005174"/>
    </source>
</evidence>
<evidence type="ECO:0000256" key="7">
    <source>
        <dbReference type="ARBA" id="ARBA00012254"/>
    </source>
</evidence>
<dbReference type="InterPro" id="IPR016188">
    <property type="entry name" value="PurM-like_N"/>
</dbReference>
<dbReference type="FunFam" id="3.30.1490.20:FF:000006">
    <property type="entry name" value="phosphoribosylamine--glycine ligase, chloroplastic-like"/>
    <property type="match status" value="1"/>
</dbReference>
<keyword evidence="12" id="KW-0808">Transferase</keyword>
<dbReference type="Pfam" id="PF02844">
    <property type="entry name" value="GARS_N"/>
    <property type="match status" value="1"/>
</dbReference>
<organism evidence="21">
    <name type="scientific">Albugo laibachii Nc14</name>
    <dbReference type="NCBI Taxonomy" id="890382"/>
    <lineage>
        <taxon>Eukaryota</taxon>
        <taxon>Sar</taxon>
        <taxon>Stramenopiles</taxon>
        <taxon>Oomycota</taxon>
        <taxon>Peronosporomycetes</taxon>
        <taxon>Albuginales</taxon>
        <taxon>Albuginaceae</taxon>
        <taxon>Albugo</taxon>
    </lineage>
</organism>
<dbReference type="InterPro" id="IPR011761">
    <property type="entry name" value="ATP-grasp"/>
</dbReference>
<dbReference type="GO" id="GO:0004637">
    <property type="term" value="F:phosphoribosylamine-glycine ligase activity"/>
    <property type="evidence" value="ECO:0007669"/>
    <property type="project" value="UniProtKB-EC"/>
</dbReference>
<dbReference type="Gene3D" id="3.40.50.170">
    <property type="entry name" value="Formyl transferase, N-terminal domain"/>
    <property type="match status" value="1"/>
</dbReference>
<sequence length="1148" mass="124322">MSESTAIAVLCGENAPLNLIEVAKKLHENKIRIAVLFSRSIVQALVAAEIPHVSVQSPGDVTIILSDRIELVLADCQVIKNVQKQDHKVIDAWMNGSYAFLRTAAWNYKQITVILDSNEFEIVLTKIAKDGRLTFSNQERKHFAESAFKAFSEMDQAISSAIADENLQVHDVLVVGNGGREHAIAWKLSQSVSTGNIYVAPGNAGTAMASDIDVMNVNISVDEHEKLVKFAVEKNISLCVIGPEAPLVAGLADKMTAAGILAFGPSAKAAQLEASKAFSKDFMQRNNIPTAQYHNFTDYSEAKEYVEKINHDVVIKASGIAAGKGVVIPKSKAEAQSALREIMVDKVFGTAGDEVVVEEFLTGEEVSLLAFCDGEHVVPMPGAQDHKRIFDDDQGPNTGGMGVFCPAPCLTRKLELECVQIIERVVSAMRKEGMPYVGVLYPGFILTLDGPRVLEFNCRFGDPETQVLLPLLQSDLFEIMQSCAQGQLDSSLVAWRNGAAAAVVLASGGYPSTYSKGDSIVGLKQGNDNDVVIFHAGTSINQGSRDVVTSGGRVLAVSAVAFSLEDAIFRAYEKIRRIEFRGKQYRSDIGLKGLLYTAKPVKIAVLGSTRGSSMQPLIDAIQAGQLKASIEVVISNKASAVILERAKSQNIEAIHLSCAGKSREDFDDEVSRVLKAEEVDLILLIGYMRILSGKFCKQWEGRVLNVHPSLLPDFAGGMDLAVHQAVLDAHKPESGCTVHFVTEQVDAGPIVVQLRCPVYPGDSSQLLKDRVQALEGKAFLHAIKLFQTGMCRHMLKVKEMTTYAKAGVDIEAGNKLVEKIKPLCKSTIRAGCDADLGGFGGLFDLKAAGFDSDTVLVACTDGVGTKLRIATEMKLHDTIGIDLVAMCVNDLIVQGAEPLFFLDYYACGKLEVEEASQVVKGIAEACRQSGCSLVGGETAEMPSMYHGNDYDLAGFCVGAVRKPDILPRQVQEGFLVMGLASSGVHSNGYSLVRKLVEVAGLNYSDPCPFPCSSKSIGEELMKPTRIYVKQLLPLIQQRLVHAFAHITGGGLLENIPRVLEKSLAVELDCSRWTLSPLFKWIRETANLSQEEFARTFNCGIGMILLVAPENAVRVTDLLKAHGESAMHLGVVVRRGVEQEQVILRGTLN</sequence>
<dbReference type="PANTHER" id="PTHR10520:SF12">
    <property type="entry name" value="TRIFUNCTIONAL PURINE BIOSYNTHETIC PROTEIN ADENOSINE-3"/>
    <property type="match status" value="1"/>
</dbReference>
<evidence type="ECO:0000259" key="20">
    <source>
        <dbReference type="PROSITE" id="PS50975"/>
    </source>
</evidence>
<dbReference type="FunFam" id="3.30.1330.10:FF:000001">
    <property type="entry name" value="Phosphoribosylformylglycinamidine cyclo-ligase"/>
    <property type="match status" value="1"/>
</dbReference>
<dbReference type="GO" id="GO:0046872">
    <property type="term" value="F:metal ion binding"/>
    <property type="evidence" value="ECO:0007669"/>
    <property type="project" value="UniProtKB-KW"/>
</dbReference>
<evidence type="ECO:0000256" key="2">
    <source>
        <dbReference type="ARBA" id="ARBA00005054"/>
    </source>
</evidence>
<accession>F0WRB1</accession>
<comment type="similarity">
    <text evidence="4">In the N-terminal section; belongs to the GARS family.</text>
</comment>
<dbReference type="InterPro" id="IPR020562">
    <property type="entry name" value="PRibGlycinamide_synth_N"/>
</dbReference>
<dbReference type="SUPFAM" id="SSF56059">
    <property type="entry name" value="Glutathione synthetase ATP-binding domain-like"/>
    <property type="match status" value="1"/>
</dbReference>
<dbReference type="SUPFAM" id="SSF51246">
    <property type="entry name" value="Rudiment single hybrid motif"/>
    <property type="match status" value="1"/>
</dbReference>
<dbReference type="NCBIfam" id="TIGR00639">
    <property type="entry name" value="PurN"/>
    <property type="match status" value="1"/>
</dbReference>
<dbReference type="Pfam" id="PF02769">
    <property type="entry name" value="AIRS_C"/>
    <property type="match status" value="1"/>
</dbReference>
<dbReference type="PROSITE" id="PS00373">
    <property type="entry name" value="GART"/>
    <property type="match status" value="1"/>
</dbReference>
<dbReference type="FunFam" id="3.30.470.20:FF:000018">
    <property type="entry name" value="Trifunctional purine biosynthetic protein adenosine-3"/>
    <property type="match status" value="1"/>
</dbReference>
<keyword evidence="15" id="KW-0658">Purine biosynthesis</keyword>
<dbReference type="EMBL" id="FR824256">
    <property type="protein sequence ID" value="CCA23873.1"/>
    <property type="molecule type" value="Genomic_DNA"/>
</dbReference>
<dbReference type="SUPFAM" id="SSF56042">
    <property type="entry name" value="PurM C-terminal domain-like"/>
    <property type="match status" value="1"/>
</dbReference>
<dbReference type="InterPro" id="IPR011054">
    <property type="entry name" value="Rudment_hybrid_motif"/>
</dbReference>
<dbReference type="Pfam" id="PF01808">
    <property type="entry name" value="AICARFT_IMPCHas"/>
    <property type="match status" value="1"/>
</dbReference>
<dbReference type="GO" id="GO:0004644">
    <property type="term" value="F:phosphoribosylglycinamide formyltransferase activity"/>
    <property type="evidence" value="ECO:0007669"/>
    <property type="project" value="UniProtKB-EC"/>
</dbReference>
<dbReference type="EC" id="6.3.3.1" evidence="8"/>
<dbReference type="InterPro" id="IPR020561">
    <property type="entry name" value="PRibGlycinamid_synth_ATP-grasp"/>
</dbReference>
<comment type="pathway">
    <text evidence="1">Purine metabolism; IMP biosynthesis via de novo pathway; 5-amino-1-(5-phospho-D-ribosyl)imidazole from N(2)-formyl-N(1)-(5-phospho-D-ribosyl)glycinamide: step 2/2.</text>
</comment>
<dbReference type="InterPro" id="IPR037123">
    <property type="entry name" value="PRibGlycinamide_synth_C_sf"/>
</dbReference>
<dbReference type="Gene3D" id="3.30.1330.10">
    <property type="entry name" value="PurM-like, N-terminal domain"/>
    <property type="match status" value="1"/>
</dbReference>
<dbReference type="InterPro" id="IPR036676">
    <property type="entry name" value="PurM-like_C_sf"/>
</dbReference>
<comment type="pathway">
    <text evidence="3">Purine metabolism; IMP biosynthesis via de novo pathway; N(1)-(5-phospho-D-ribosyl)glycinamide from 5-phospho-alpha-D-ribose 1-diphosphate: step 2/2.</text>
</comment>
<evidence type="ECO:0000256" key="17">
    <source>
        <dbReference type="ARBA" id="ARBA00023211"/>
    </source>
</evidence>
<evidence type="ECO:0000256" key="18">
    <source>
        <dbReference type="ARBA" id="ARBA00023268"/>
    </source>
</evidence>
<evidence type="ECO:0000256" key="5">
    <source>
        <dbReference type="ARBA" id="ARBA00008630"/>
    </source>
</evidence>
<dbReference type="FunFam" id="3.40.50.170:FF:000013">
    <property type="entry name" value="Phosphoribosylamine-glycine ligase"/>
    <property type="match status" value="1"/>
</dbReference>
<keyword evidence="11" id="KW-0436">Ligase</keyword>
<dbReference type="InterPro" id="IPR004607">
    <property type="entry name" value="GART"/>
</dbReference>
<dbReference type="Gene3D" id="3.40.50.1380">
    <property type="entry name" value="Methylglyoxal synthase-like domain"/>
    <property type="match status" value="1"/>
</dbReference>
<comment type="similarity">
    <text evidence="5">In the C-terminal section; belongs to the GART family.</text>
</comment>
<dbReference type="PANTHER" id="PTHR10520">
    <property type="entry name" value="TRIFUNCTIONAL PURINE BIOSYNTHETIC PROTEIN ADENOSINE-3-RELATED"/>
    <property type="match status" value="1"/>
</dbReference>
<dbReference type="InterPro" id="IPR000115">
    <property type="entry name" value="PRibGlycinamide_synth"/>
</dbReference>
<reference evidence="21" key="2">
    <citation type="submission" date="2011-02" db="EMBL/GenBank/DDBJ databases">
        <authorList>
            <person name="MacLean D."/>
        </authorList>
    </citation>
    <scope>NUCLEOTIDE SEQUENCE</scope>
</reference>
<keyword evidence="18" id="KW-0511">Multifunctional enzyme</keyword>
<evidence type="ECO:0000256" key="4">
    <source>
        <dbReference type="ARBA" id="ARBA00007423"/>
    </source>
</evidence>
<dbReference type="SUPFAM" id="SSF55326">
    <property type="entry name" value="PurM N-terminal domain-like"/>
    <property type="match status" value="1"/>
</dbReference>
<dbReference type="CDD" id="cd02196">
    <property type="entry name" value="PurM"/>
    <property type="match status" value="1"/>
</dbReference>
<dbReference type="AlphaFoldDB" id="F0WRB1"/>
<keyword evidence="16 19" id="KW-0067">ATP-binding</keyword>
<evidence type="ECO:0000256" key="11">
    <source>
        <dbReference type="ARBA" id="ARBA00022598"/>
    </source>
</evidence>
<dbReference type="CDD" id="cd08645">
    <property type="entry name" value="FMT_core_GART"/>
    <property type="match status" value="1"/>
</dbReference>
<dbReference type="GO" id="GO:0004643">
    <property type="term" value="F:phosphoribosylaminoimidazolecarboxamide formyltransferase activity"/>
    <property type="evidence" value="ECO:0007669"/>
    <property type="project" value="InterPro"/>
</dbReference>
<dbReference type="GO" id="GO:0006189">
    <property type="term" value="P:'de novo' IMP biosynthetic process"/>
    <property type="evidence" value="ECO:0007669"/>
    <property type="project" value="UniProtKB-UniPathway"/>
</dbReference>
<dbReference type="FunFam" id="3.40.50.20:FF:000006">
    <property type="entry name" value="Phosphoribosylamine--glycine ligase, chloroplastic"/>
    <property type="match status" value="1"/>
</dbReference>
<evidence type="ECO:0000256" key="16">
    <source>
        <dbReference type="ARBA" id="ARBA00022840"/>
    </source>
</evidence>
<dbReference type="InterPro" id="IPR036914">
    <property type="entry name" value="MGS-like_dom_sf"/>
</dbReference>
<dbReference type="PROSITE" id="PS00184">
    <property type="entry name" value="GARS"/>
    <property type="match status" value="1"/>
</dbReference>
<evidence type="ECO:0000256" key="13">
    <source>
        <dbReference type="ARBA" id="ARBA00022723"/>
    </source>
</evidence>
<dbReference type="InterPro" id="IPR001555">
    <property type="entry name" value="GART_AS"/>
</dbReference>
<dbReference type="Pfam" id="PF00586">
    <property type="entry name" value="AIRS"/>
    <property type="match status" value="1"/>
</dbReference>
<dbReference type="InterPro" id="IPR004733">
    <property type="entry name" value="PurM_cligase"/>
</dbReference>
<evidence type="ECO:0000256" key="8">
    <source>
        <dbReference type="ARBA" id="ARBA00013047"/>
    </source>
</evidence>
<dbReference type="Gene3D" id="3.90.600.10">
    <property type="entry name" value="Phosphoribosylglycinamide synthetase, C-terminal domain"/>
    <property type="match status" value="1"/>
</dbReference>
<dbReference type="InterPro" id="IPR020560">
    <property type="entry name" value="PRibGlycinamide_synth_C-dom"/>
</dbReference>
<dbReference type="EC" id="6.3.4.13" evidence="9"/>
<evidence type="ECO:0000313" key="21">
    <source>
        <dbReference type="EMBL" id="CCA23873.1"/>
    </source>
</evidence>
<dbReference type="HAMAP" id="MF_01930">
    <property type="entry name" value="PurN"/>
    <property type="match status" value="1"/>
</dbReference>
<evidence type="ECO:0000256" key="10">
    <source>
        <dbReference type="ARBA" id="ARBA00021140"/>
    </source>
</evidence>
<dbReference type="InterPro" id="IPR002376">
    <property type="entry name" value="Formyl_transf_N"/>
</dbReference>
<dbReference type="Gene3D" id="3.90.650.10">
    <property type="entry name" value="PurM-like C-terminal domain"/>
    <property type="match status" value="1"/>
</dbReference>
<evidence type="ECO:0000256" key="15">
    <source>
        <dbReference type="ARBA" id="ARBA00022755"/>
    </source>
</evidence>
<dbReference type="EC" id="2.1.2.2" evidence="7"/>
<dbReference type="InterPro" id="IPR002695">
    <property type="entry name" value="PurH-like"/>
</dbReference>
<dbReference type="Gene3D" id="3.30.1490.20">
    <property type="entry name" value="ATP-grasp fold, A domain"/>
    <property type="match status" value="1"/>
</dbReference>
<protein>
    <recommendedName>
        <fullName evidence="10">Trifunctional purine biosynthetic protein adenosine-3</fullName>
        <ecNumber evidence="7">2.1.2.2</ecNumber>
        <ecNumber evidence="8">6.3.3.1</ecNumber>
        <ecNumber evidence="9">6.3.4.13</ecNumber>
    </recommendedName>
</protein>
<comment type="similarity">
    <text evidence="6">In the central section; belongs to the AIR synthase family.</text>
</comment>
<dbReference type="FunFam" id="3.90.650.10:FF:000019">
    <property type="entry name" value="Trifunctional purine biosynthetic protein adenosine-3"/>
    <property type="match status" value="1"/>
</dbReference>
<dbReference type="HAMAP" id="MF_00741">
    <property type="entry name" value="AIRS"/>
    <property type="match status" value="1"/>
</dbReference>
<gene>
    <name evidence="21" type="primary">AlNc14C211G8918</name>
    <name evidence="21" type="ORF">ALNC14_100170</name>
</gene>
<evidence type="ECO:0000256" key="14">
    <source>
        <dbReference type="ARBA" id="ARBA00022741"/>
    </source>
</evidence>
<keyword evidence="17" id="KW-0464">Manganese</keyword>
<evidence type="ECO:0000256" key="6">
    <source>
        <dbReference type="ARBA" id="ARBA00008696"/>
    </source>
</evidence>
<dbReference type="InterPro" id="IPR013815">
    <property type="entry name" value="ATP_grasp_subdomain_1"/>
</dbReference>
<dbReference type="InterPro" id="IPR036477">
    <property type="entry name" value="Formyl_transf_N_sf"/>
</dbReference>
<dbReference type="NCBIfam" id="TIGR00878">
    <property type="entry name" value="purM"/>
    <property type="match status" value="1"/>
</dbReference>
<keyword evidence="13" id="KW-0479">Metal-binding</keyword>
<dbReference type="NCBIfam" id="TIGR00877">
    <property type="entry name" value="purD"/>
    <property type="match status" value="1"/>
</dbReference>
<dbReference type="SUPFAM" id="SSF53328">
    <property type="entry name" value="Formyltransferase"/>
    <property type="match status" value="1"/>
</dbReference>
<dbReference type="Pfam" id="PF02843">
    <property type="entry name" value="GARS_C"/>
    <property type="match status" value="1"/>
</dbReference>
<dbReference type="GO" id="GO:0005524">
    <property type="term" value="F:ATP binding"/>
    <property type="evidence" value="ECO:0007669"/>
    <property type="project" value="UniProtKB-UniRule"/>
</dbReference>
<evidence type="ECO:0000256" key="12">
    <source>
        <dbReference type="ARBA" id="ARBA00022679"/>
    </source>
</evidence>
<dbReference type="SMART" id="SM01209">
    <property type="entry name" value="GARS_A"/>
    <property type="match status" value="1"/>
</dbReference>
<dbReference type="InterPro" id="IPR020559">
    <property type="entry name" value="PRibGlycinamide_synth_CS"/>
</dbReference>
<dbReference type="Gene3D" id="3.40.50.20">
    <property type="match status" value="1"/>
</dbReference>
<dbReference type="GO" id="GO:0005829">
    <property type="term" value="C:cytosol"/>
    <property type="evidence" value="ECO:0007669"/>
    <property type="project" value="TreeGrafter"/>
</dbReference>
<dbReference type="HOGENOM" id="CLU_005361_2_0_1"/>
<dbReference type="HAMAP" id="MF_00138">
    <property type="entry name" value="GARS"/>
    <property type="match status" value="1"/>
</dbReference>
<feature type="domain" description="ATP-grasp" evidence="20">
    <location>
        <begin position="280"/>
        <end position="485"/>
    </location>
</feature>
<evidence type="ECO:0000256" key="19">
    <source>
        <dbReference type="PROSITE-ProRule" id="PRU00409"/>
    </source>
</evidence>
<dbReference type="UniPathway" id="UPA00074">
    <property type="reaction ID" value="UER00125"/>
</dbReference>
<dbReference type="FunFam" id="3.90.600.10:FF:000001">
    <property type="entry name" value="Trifunctional purine biosynthetic protein adenosine-3"/>
    <property type="match status" value="1"/>
</dbReference>
<dbReference type="InterPro" id="IPR036921">
    <property type="entry name" value="PurM-like_N_sf"/>
</dbReference>
<dbReference type="Gene3D" id="3.30.470.20">
    <property type="entry name" value="ATP-grasp fold, B domain"/>
    <property type="match status" value="1"/>
</dbReference>
<dbReference type="SMART" id="SM01210">
    <property type="entry name" value="GARS_C"/>
    <property type="match status" value="1"/>
</dbReference>
<proteinExistence type="inferred from homology"/>
<evidence type="ECO:0000256" key="1">
    <source>
        <dbReference type="ARBA" id="ARBA00004686"/>
    </source>
</evidence>
<dbReference type="Pfam" id="PF01071">
    <property type="entry name" value="GARS_A"/>
    <property type="match status" value="1"/>
</dbReference>
<dbReference type="SUPFAM" id="SSF52335">
    <property type="entry name" value="Methylglyoxal synthase-like"/>
    <property type="match status" value="1"/>
</dbReference>
<evidence type="ECO:0000256" key="9">
    <source>
        <dbReference type="ARBA" id="ARBA00013255"/>
    </source>
</evidence>
<dbReference type="Pfam" id="PF00551">
    <property type="entry name" value="Formyl_trans_N"/>
    <property type="match status" value="1"/>
</dbReference>
<reference evidence="21" key="1">
    <citation type="journal article" date="2011" name="PLoS Biol.">
        <title>Gene gain and loss during evolution of obligate parasitism in the white rust pathogen of Arabidopsis thaliana.</title>
        <authorList>
            <person name="Kemen E."/>
            <person name="Gardiner A."/>
            <person name="Schultz-Larsen T."/>
            <person name="Kemen A.C."/>
            <person name="Balmuth A.L."/>
            <person name="Robert-Seilaniantz A."/>
            <person name="Bailey K."/>
            <person name="Holub E."/>
            <person name="Studholme D.J."/>
            <person name="Maclean D."/>
            <person name="Jones J.D."/>
        </authorList>
    </citation>
    <scope>NUCLEOTIDE SEQUENCE</scope>
</reference>
<dbReference type="SUPFAM" id="SSF52440">
    <property type="entry name" value="PreATP-grasp domain"/>
    <property type="match status" value="1"/>
</dbReference>
<comment type="pathway">
    <text evidence="2">Purine metabolism; IMP biosynthesis via de novo pathway; N(2)-formyl-N(1)-(5-phospho-D-ribosyl)glycinamide from N(1)-(5-phospho-D-ribosyl)glycinamide (10-formyl THF route): step 1/1.</text>
</comment>
<name>F0WRB1_9STRA</name>
<keyword evidence="14 19" id="KW-0547">Nucleotide-binding</keyword>
<dbReference type="InterPro" id="IPR016185">
    <property type="entry name" value="PreATP-grasp_dom_sf"/>
</dbReference>
<dbReference type="PROSITE" id="PS50975">
    <property type="entry name" value="ATP_GRASP"/>
    <property type="match status" value="1"/>
</dbReference>
<dbReference type="GO" id="GO:0004641">
    <property type="term" value="F:phosphoribosylformylglycinamidine cyclo-ligase activity"/>
    <property type="evidence" value="ECO:0007669"/>
    <property type="project" value="UniProtKB-EC"/>
</dbReference>
<dbReference type="GO" id="GO:0003937">
    <property type="term" value="F:IMP cyclohydrolase activity"/>
    <property type="evidence" value="ECO:0007669"/>
    <property type="project" value="InterPro"/>
</dbReference>